<gene>
    <name evidence="1" type="ORF">UFOVP118_51</name>
</gene>
<sequence>MDLDNLDPEAMLMEPREYYDKCIVGMTYDGSKVIYDTLSVLQSLMEDQGMTDEEALDWFEYNMVGSYVGEGTPIFMVTE</sequence>
<organism evidence="1">
    <name type="scientific">uncultured Caudovirales phage</name>
    <dbReference type="NCBI Taxonomy" id="2100421"/>
    <lineage>
        <taxon>Viruses</taxon>
        <taxon>Duplodnaviria</taxon>
        <taxon>Heunggongvirae</taxon>
        <taxon>Uroviricota</taxon>
        <taxon>Caudoviricetes</taxon>
        <taxon>Peduoviridae</taxon>
        <taxon>Maltschvirus</taxon>
        <taxon>Maltschvirus maltsch</taxon>
    </lineage>
</organism>
<name>A0A6J5L8R4_9CAUD</name>
<proteinExistence type="predicted"/>
<protein>
    <submittedName>
        <fullName evidence="1">Uncharacterized protein</fullName>
    </submittedName>
</protein>
<accession>A0A6J5L8R4</accession>
<reference evidence="1" key="1">
    <citation type="submission" date="2020-04" db="EMBL/GenBank/DDBJ databases">
        <authorList>
            <person name="Chiriac C."/>
            <person name="Salcher M."/>
            <person name="Ghai R."/>
            <person name="Kavagutti S V."/>
        </authorList>
    </citation>
    <scope>NUCLEOTIDE SEQUENCE</scope>
</reference>
<dbReference type="EMBL" id="LR796234">
    <property type="protein sequence ID" value="CAB4129417.1"/>
    <property type="molecule type" value="Genomic_DNA"/>
</dbReference>
<evidence type="ECO:0000313" key="1">
    <source>
        <dbReference type="EMBL" id="CAB4129417.1"/>
    </source>
</evidence>